<dbReference type="EMBL" id="UINC01004087">
    <property type="protein sequence ID" value="SVA11682.1"/>
    <property type="molecule type" value="Genomic_DNA"/>
</dbReference>
<dbReference type="Pfam" id="PF10108">
    <property type="entry name" value="DNA_pol_B_exo2"/>
    <property type="match status" value="1"/>
</dbReference>
<feature type="domain" description="Predicted 3'-5' exonuclease PolB-like" evidence="1">
    <location>
        <begin position="46"/>
        <end position="223"/>
    </location>
</feature>
<gene>
    <name evidence="2" type="ORF">METZ01_LOCUS64536</name>
</gene>
<dbReference type="SUPFAM" id="SSF53098">
    <property type="entry name" value="Ribonuclease H-like"/>
    <property type="match status" value="1"/>
</dbReference>
<protein>
    <recommendedName>
        <fullName evidence="1">Predicted 3'-5' exonuclease PolB-like domain-containing protein</fullName>
    </recommendedName>
</protein>
<dbReference type="InterPro" id="IPR012337">
    <property type="entry name" value="RNaseH-like_sf"/>
</dbReference>
<name>A0A381T677_9ZZZZ</name>
<organism evidence="2">
    <name type="scientific">marine metagenome</name>
    <dbReference type="NCBI Taxonomy" id="408172"/>
    <lineage>
        <taxon>unclassified sequences</taxon>
        <taxon>metagenomes</taxon>
        <taxon>ecological metagenomes</taxon>
    </lineage>
</organism>
<sequence length="229" mass="26465">MRTIVYSIDTIPDLDFGKKHMNLDGLSDEDIGRSMFFQQLQTKGDEFLPIDLHKIITISCVVEESGTVELKSFTALNNFITFVNDADYFITWNGKQFDFPVLYFRSLVERIVINEKMFDESHNTDLKELLSTGDINSNTGMLNRVSKHLSLPDKKIDSANAVWDLYLDDKIDDIFRSCESDVITIYLIYLHHQLSIGVINEDELKIKKETLRSFLSLQDNPHTDFIKIL</sequence>
<reference evidence="2" key="1">
    <citation type="submission" date="2018-05" db="EMBL/GenBank/DDBJ databases">
        <authorList>
            <person name="Lanie J.A."/>
            <person name="Ng W.-L."/>
            <person name="Kazmierczak K.M."/>
            <person name="Andrzejewski T.M."/>
            <person name="Davidsen T.M."/>
            <person name="Wayne K.J."/>
            <person name="Tettelin H."/>
            <person name="Glass J.I."/>
            <person name="Rusch D."/>
            <person name="Podicherti R."/>
            <person name="Tsui H.-C.T."/>
            <person name="Winkler M.E."/>
        </authorList>
    </citation>
    <scope>NUCLEOTIDE SEQUENCE</scope>
</reference>
<accession>A0A381T677</accession>
<dbReference type="GO" id="GO:0003676">
    <property type="term" value="F:nucleic acid binding"/>
    <property type="evidence" value="ECO:0007669"/>
    <property type="project" value="InterPro"/>
</dbReference>
<evidence type="ECO:0000313" key="2">
    <source>
        <dbReference type="EMBL" id="SVA11682.1"/>
    </source>
</evidence>
<dbReference type="Gene3D" id="3.30.420.10">
    <property type="entry name" value="Ribonuclease H-like superfamily/Ribonuclease H"/>
    <property type="match status" value="1"/>
</dbReference>
<dbReference type="AlphaFoldDB" id="A0A381T677"/>
<dbReference type="InterPro" id="IPR019288">
    <property type="entry name" value="3'-5'_exonuclease_PolB-like"/>
</dbReference>
<evidence type="ECO:0000259" key="1">
    <source>
        <dbReference type="Pfam" id="PF10108"/>
    </source>
</evidence>
<proteinExistence type="predicted"/>
<dbReference type="InterPro" id="IPR036397">
    <property type="entry name" value="RNaseH_sf"/>
</dbReference>